<protein>
    <submittedName>
        <fullName evidence="5">PP2C family protein-serine/threonine phosphatase</fullName>
        <ecNumber evidence="5">3.1.3.16</ecNumber>
    </submittedName>
</protein>
<evidence type="ECO:0000256" key="3">
    <source>
        <dbReference type="SAM" id="Phobius"/>
    </source>
</evidence>
<keyword evidence="6" id="KW-1185">Reference proteome</keyword>
<evidence type="ECO:0000259" key="4">
    <source>
        <dbReference type="SMART" id="SM00331"/>
    </source>
</evidence>
<evidence type="ECO:0000313" key="5">
    <source>
        <dbReference type="EMBL" id="MFH8584031.1"/>
    </source>
</evidence>
<feature type="transmembrane region" description="Helical" evidence="3">
    <location>
        <begin position="58"/>
        <end position="81"/>
    </location>
</feature>
<feature type="compositionally biased region" description="Basic and acidic residues" evidence="2">
    <location>
        <begin position="397"/>
        <end position="406"/>
    </location>
</feature>
<name>A0ABW7R7L0_9ACTN</name>
<dbReference type="SUPFAM" id="SSF81606">
    <property type="entry name" value="PP2C-like"/>
    <property type="match status" value="1"/>
</dbReference>
<dbReference type="Proteomes" id="UP001610990">
    <property type="component" value="Unassembled WGS sequence"/>
</dbReference>
<evidence type="ECO:0000256" key="1">
    <source>
        <dbReference type="ARBA" id="ARBA00022801"/>
    </source>
</evidence>
<dbReference type="InterPro" id="IPR036457">
    <property type="entry name" value="PPM-type-like_dom_sf"/>
</dbReference>
<gene>
    <name evidence="5" type="ORF">ACH4GP_06485</name>
</gene>
<dbReference type="Pfam" id="PF07228">
    <property type="entry name" value="SpoIIE"/>
    <property type="match status" value="1"/>
</dbReference>
<keyword evidence="3" id="KW-0472">Membrane</keyword>
<keyword evidence="3" id="KW-1133">Transmembrane helix</keyword>
<evidence type="ECO:0000313" key="6">
    <source>
        <dbReference type="Proteomes" id="UP001610990"/>
    </source>
</evidence>
<dbReference type="PANTHER" id="PTHR43156">
    <property type="entry name" value="STAGE II SPORULATION PROTEIN E-RELATED"/>
    <property type="match status" value="1"/>
</dbReference>
<dbReference type="PANTHER" id="PTHR43156:SF2">
    <property type="entry name" value="STAGE II SPORULATION PROTEIN E"/>
    <property type="match status" value="1"/>
</dbReference>
<comment type="caution">
    <text evidence="5">The sequence shown here is derived from an EMBL/GenBank/DDBJ whole genome shotgun (WGS) entry which is preliminary data.</text>
</comment>
<keyword evidence="3" id="KW-0812">Transmembrane</keyword>
<dbReference type="Gene3D" id="3.60.40.10">
    <property type="entry name" value="PPM-type phosphatase domain"/>
    <property type="match status" value="1"/>
</dbReference>
<dbReference type="InterPro" id="IPR001932">
    <property type="entry name" value="PPM-type_phosphatase-like_dom"/>
</dbReference>
<organism evidence="5 6">
    <name type="scientific">Streptomyces celluloflavus</name>
    <dbReference type="NCBI Taxonomy" id="58344"/>
    <lineage>
        <taxon>Bacteria</taxon>
        <taxon>Bacillati</taxon>
        <taxon>Actinomycetota</taxon>
        <taxon>Actinomycetes</taxon>
        <taxon>Kitasatosporales</taxon>
        <taxon>Streptomycetaceae</taxon>
        <taxon>Streptomyces</taxon>
    </lineage>
</organism>
<dbReference type="EMBL" id="JBIRGH010000003">
    <property type="protein sequence ID" value="MFH8584031.1"/>
    <property type="molecule type" value="Genomic_DNA"/>
</dbReference>
<feature type="region of interest" description="Disordered" evidence="2">
    <location>
        <begin position="370"/>
        <end position="406"/>
    </location>
</feature>
<feature type="transmembrane region" description="Helical" evidence="3">
    <location>
        <begin position="93"/>
        <end position="111"/>
    </location>
</feature>
<reference evidence="5 6" key="1">
    <citation type="submission" date="2024-10" db="EMBL/GenBank/DDBJ databases">
        <title>The Natural Products Discovery Center: Release of the First 8490 Sequenced Strains for Exploring Actinobacteria Biosynthetic Diversity.</title>
        <authorList>
            <person name="Kalkreuter E."/>
            <person name="Kautsar S.A."/>
            <person name="Yang D."/>
            <person name="Bader C.D."/>
            <person name="Teijaro C.N."/>
            <person name="Fluegel L."/>
            <person name="Davis C.M."/>
            <person name="Simpson J.R."/>
            <person name="Lauterbach L."/>
            <person name="Steele A.D."/>
            <person name="Gui C."/>
            <person name="Meng S."/>
            <person name="Li G."/>
            <person name="Viehrig K."/>
            <person name="Ye F."/>
            <person name="Su P."/>
            <person name="Kiefer A.F."/>
            <person name="Nichols A."/>
            <person name="Cepeda A.J."/>
            <person name="Yan W."/>
            <person name="Fan B."/>
            <person name="Jiang Y."/>
            <person name="Adhikari A."/>
            <person name="Zheng C.-J."/>
            <person name="Schuster L."/>
            <person name="Cowan T.M."/>
            <person name="Smanski M.J."/>
            <person name="Chevrette M.G."/>
            <person name="De Carvalho L.P.S."/>
            <person name="Shen B."/>
        </authorList>
    </citation>
    <scope>NUCLEOTIDE SEQUENCE [LARGE SCALE GENOMIC DNA]</scope>
    <source>
        <strain evidence="5 6">NPDC018013</strain>
    </source>
</reference>
<dbReference type="GO" id="GO:0004722">
    <property type="term" value="F:protein serine/threonine phosphatase activity"/>
    <property type="evidence" value="ECO:0007669"/>
    <property type="project" value="UniProtKB-EC"/>
</dbReference>
<feature type="domain" description="PPM-type phosphatase" evidence="4">
    <location>
        <begin position="144"/>
        <end position="366"/>
    </location>
</feature>
<dbReference type="SMART" id="SM00331">
    <property type="entry name" value="PP2C_SIG"/>
    <property type="match status" value="1"/>
</dbReference>
<keyword evidence="1 5" id="KW-0378">Hydrolase</keyword>
<accession>A0ABW7R7L0</accession>
<dbReference type="InterPro" id="IPR052016">
    <property type="entry name" value="Bact_Sigma-Reg"/>
</dbReference>
<proteinExistence type="predicted"/>
<sequence>MSPRQRFVYRPHPQQASNALLAVPLGLILAITLADVFSPRGVPLGPLLVVAPAITASFAGPVLTGVMGVAAVAALIVIGLAHQNLLGTLYFDSQIIALLVISVIVTVFRYVRERRSRELTQVRTVSEATQRAVLRPLPHRIGPLRVASVYLAAEEQSLIGGDLYAAVRTPGGTRLIIGDVMGKGLTAIGDAALLLGAFREAAHRQATLPDLMAYLDHSVCWHLAEPTEPDQAGECFITAAVLDIPDEHPTVQIVTCGHPPPLLLRDWQVTTLGATAPAPPLGLGQLTRPDYHVDTFTLEPSDVLLLHTDGVIEARDARGVFYPLAERAASWAHYRPSALVRHLRADLLAFVGGHLADDAAVIAVQRTLQPAPTGATERSPRTSPADEGDQALNSRTDPAEEKGLPQ</sequence>
<dbReference type="EC" id="3.1.3.16" evidence="5"/>
<evidence type="ECO:0000256" key="2">
    <source>
        <dbReference type="SAM" id="MobiDB-lite"/>
    </source>
</evidence>
<dbReference type="RefSeq" id="WP_397671567.1">
    <property type="nucleotide sequence ID" value="NZ_CP108413.1"/>
</dbReference>